<dbReference type="SUPFAM" id="SSF49344">
    <property type="entry name" value="CBD9-like"/>
    <property type="match status" value="1"/>
</dbReference>
<evidence type="ECO:0000256" key="1">
    <source>
        <dbReference type="SAM" id="SignalP"/>
    </source>
</evidence>
<dbReference type="GO" id="GO:0042420">
    <property type="term" value="P:dopamine catabolic process"/>
    <property type="evidence" value="ECO:0007669"/>
    <property type="project" value="TreeGrafter"/>
</dbReference>
<dbReference type="InterPro" id="IPR045266">
    <property type="entry name" value="DOH_DOMON"/>
</dbReference>
<dbReference type="PROSITE" id="PS50836">
    <property type="entry name" value="DOMON"/>
    <property type="match status" value="1"/>
</dbReference>
<feature type="signal peptide" evidence="1">
    <location>
        <begin position="1"/>
        <end position="26"/>
    </location>
</feature>
<evidence type="ECO:0000259" key="2">
    <source>
        <dbReference type="PROSITE" id="PS50836"/>
    </source>
</evidence>
<proteinExistence type="predicted"/>
<comment type="caution">
    <text evidence="3">The sequence shown here is derived from an EMBL/GenBank/DDBJ whole genome shotgun (WGS) entry which is preliminary data.</text>
</comment>
<dbReference type="Pfam" id="PF03351">
    <property type="entry name" value="DOMON"/>
    <property type="match status" value="1"/>
</dbReference>
<dbReference type="Proteomes" id="UP000539642">
    <property type="component" value="Unassembled WGS sequence"/>
</dbReference>
<keyword evidence="4" id="KW-1185">Reference proteome</keyword>
<dbReference type="InterPro" id="IPR000945">
    <property type="entry name" value="DBH-like"/>
</dbReference>
<dbReference type="RefSeq" id="WP_183351669.1">
    <property type="nucleotide sequence ID" value="NZ_JACHEO010000016.1"/>
</dbReference>
<dbReference type="GO" id="GO:0005615">
    <property type="term" value="C:extracellular space"/>
    <property type="evidence" value="ECO:0007669"/>
    <property type="project" value="TreeGrafter"/>
</dbReference>
<dbReference type="Gene3D" id="2.60.40.1210">
    <property type="entry name" value="Cellobiose dehydrogenase, cytochrome domain"/>
    <property type="match status" value="1"/>
</dbReference>
<dbReference type="EMBL" id="JACHEO010000016">
    <property type="protein sequence ID" value="MBB5348847.1"/>
    <property type="molecule type" value="Genomic_DNA"/>
</dbReference>
<dbReference type="CDD" id="cd09631">
    <property type="entry name" value="DOMON_DOH"/>
    <property type="match status" value="1"/>
</dbReference>
<keyword evidence="1" id="KW-0732">Signal</keyword>
<dbReference type="PANTHER" id="PTHR10157:SF23">
    <property type="entry name" value="MOXD1 HOMOLOG 1"/>
    <property type="match status" value="1"/>
</dbReference>
<dbReference type="GO" id="GO:0006589">
    <property type="term" value="P:octopamine biosynthetic process"/>
    <property type="evidence" value="ECO:0007669"/>
    <property type="project" value="TreeGrafter"/>
</dbReference>
<dbReference type="GO" id="GO:0004500">
    <property type="term" value="F:dopamine beta-monooxygenase activity"/>
    <property type="evidence" value="ECO:0007669"/>
    <property type="project" value="InterPro"/>
</dbReference>
<protein>
    <recommendedName>
        <fullName evidence="2">DOMON domain-containing protein</fullName>
    </recommendedName>
</protein>
<feature type="chain" id="PRO_5032710457" description="DOMON domain-containing protein" evidence="1">
    <location>
        <begin position="27"/>
        <end position="182"/>
    </location>
</feature>
<dbReference type="AlphaFoldDB" id="A0A840URK2"/>
<sequence>MKRSVRRIALTVACILPLTGASSLVAADYAHEVQARKMAFAWTVNGKQLDVRLSADTTGWVAIGFNPTKRMQGANYILGYVKDGKVSLSDDFGDAPTGHKPDAKLGGTEDVTVVGGSEENGRTTIEFSIPLASSDVNDGTIDAQGETVVLLAYGPDRDSFKLKHTFRTAMKINLTTGATSAP</sequence>
<dbReference type="InterPro" id="IPR005018">
    <property type="entry name" value="DOMON_domain"/>
</dbReference>
<organism evidence="3 4">
    <name type="scientific">Desulfoprunum benzoelyticum</name>
    <dbReference type="NCBI Taxonomy" id="1506996"/>
    <lineage>
        <taxon>Bacteria</taxon>
        <taxon>Pseudomonadati</taxon>
        <taxon>Thermodesulfobacteriota</taxon>
        <taxon>Desulfobulbia</taxon>
        <taxon>Desulfobulbales</taxon>
        <taxon>Desulfobulbaceae</taxon>
        <taxon>Desulfoprunum</taxon>
    </lineage>
</organism>
<name>A0A840URK2_9BACT</name>
<dbReference type="GO" id="GO:0030667">
    <property type="term" value="C:secretory granule membrane"/>
    <property type="evidence" value="ECO:0007669"/>
    <property type="project" value="TreeGrafter"/>
</dbReference>
<evidence type="ECO:0000313" key="4">
    <source>
        <dbReference type="Proteomes" id="UP000539642"/>
    </source>
</evidence>
<feature type="domain" description="DOMON" evidence="2">
    <location>
        <begin position="36"/>
        <end position="154"/>
    </location>
</feature>
<gene>
    <name evidence="3" type="ORF">HNQ81_002588</name>
</gene>
<evidence type="ECO:0000313" key="3">
    <source>
        <dbReference type="EMBL" id="MBB5348847.1"/>
    </source>
</evidence>
<dbReference type="PANTHER" id="PTHR10157">
    <property type="entry name" value="DOPAMINE BETA HYDROXYLASE RELATED"/>
    <property type="match status" value="1"/>
</dbReference>
<dbReference type="GO" id="GO:0042421">
    <property type="term" value="P:norepinephrine biosynthetic process"/>
    <property type="evidence" value="ECO:0007669"/>
    <property type="project" value="TreeGrafter"/>
</dbReference>
<reference evidence="3 4" key="1">
    <citation type="submission" date="2020-08" db="EMBL/GenBank/DDBJ databases">
        <title>Genomic Encyclopedia of Type Strains, Phase IV (KMG-IV): sequencing the most valuable type-strain genomes for metagenomic binning, comparative biology and taxonomic classification.</title>
        <authorList>
            <person name="Goeker M."/>
        </authorList>
    </citation>
    <scope>NUCLEOTIDE SEQUENCE [LARGE SCALE GENOMIC DNA]</scope>
    <source>
        <strain evidence="3 4">DSM 28570</strain>
    </source>
</reference>
<accession>A0A840URK2</accession>
<dbReference type="SMART" id="SM00664">
    <property type="entry name" value="DoH"/>
    <property type="match status" value="1"/>
</dbReference>